<sequence length="85" mass="9730">MKDKQALAELICRQIREIAPDADTEQLNPDEDMRDELDLDSMDFLRLIEALSRALDVHIPEADFASITHLSKMVDYLSRRLAADT</sequence>
<dbReference type="STRING" id="1414654.BFR47_06235"/>
<evidence type="ECO:0000259" key="1">
    <source>
        <dbReference type="PROSITE" id="PS50075"/>
    </source>
</evidence>
<dbReference type="Gene3D" id="1.10.1200.10">
    <property type="entry name" value="ACP-like"/>
    <property type="match status" value="1"/>
</dbReference>
<dbReference type="Proteomes" id="UP000243073">
    <property type="component" value="Unassembled WGS sequence"/>
</dbReference>
<gene>
    <name evidence="2" type="ORF">BFR47_06235</name>
</gene>
<dbReference type="InterPro" id="IPR036736">
    <property type="entry name" value="ACP-like_sf"/>
</dbReference>
<evidence type="ECO:0000313" key="3">
    <source>
        <dbReference type="Proteomes" id="UP000243073"/>
    </source>
</evidence>
<proteinExistence type="predicted"/>
<protein>
    <recommendedName>
        <fullName evidence="1">Carrier domain-containing protein</fullName>
    </recommendedName>
</protein>
<comment type="caution">
    <text evidence="2">The sequence shown here is derived from an EMBL/GenBank/DDBJ whole genome shotgun (WGS) entry which is preliminary data.</text>
</comment>
<name>A0A1J4QBY2_9GAMM</name>
<dbReference type="InterPro" id="IPR009081">
    <property type="entry name" value="PP-bd_ACP"/>
</dbReference>
<feature type="domain" description="Carrier" evidence="1">
    <location>
        <begin position="5"/>
        <end position="81"/>
    </location>
</feature>
<dbReference type="SUPFAM" id="SSF47336">
    <property type="entry name" value="ACP-like"/>
    <property type="match status" value="1"/>
</dbReference>
<dbReference type="AlphaFoldDB" id="A0A1J4QBY2"/>
<evidence type="ECO:0000313" key="2">
    <source>
        <dbReference type="EMBL" id="OIN04491.1"/>
    </source>
</evidence>
<dbReference type="RefSeq" id="WP_071473977.1">
    <property type="nucleotide sequence ID" value="NZ_MDKE01000068.1"/>
</dbReference>
<dbReference type="EMBL" id="MDKE01000068">
    <property type="protein sequence ID" value="OIN04491.1"/>
    <property type="molecule type" value="Genomic_DNA"/>
</dbReference>
<dbReference type="OrthoDB" id="9810922at2"/>
<keyword evidence="3" id="KW-1185">Reference proteome</keyword>
<reference evidence="2 3" key="1">
    <citation type="submission" date="2016-07" db="EMBL/GenBank/DDBJ databases">
        <title>Draft Genome Sequence of Oceanisphaera psychrotolerans, isolated from coastal sediment samples.</title>
        <authorList>
            <person name="Zhuo S."/>
            <person name="Ruan Z."/>
        </authorList>
    </citation>
    <scope>NUCLEOTIDE SEQUENCE [LARGE SCALE GENOMIC DNA]</scope>
    <source>
        <strain evidence="2 3">LAM-WHM-ZC</strain>
    </source>
</reference>
<accession>A0A1J4QBY2</accession>
<dbReference type="Pfam" id="PF00550">
    <property type="entry name" value="PP-binding"/>
    <property type="match status" value="1"/>
</dbReference>
<organism evidence="2 3">
    <name type="scientific">Oceanisphaera psychrotolerans</name>
    <dbReference type="NCBI Taxonomy" id="1414654"/>
    <lineage>
        <taxon>Bacteria</taxon>
        <taxon>Pseudomonadati</taxon>
        <taxon>Pseudomonadota</taxon>
        <taxon>Gammaproteobacteria</taxon>
        <taxon>Aeromonadales</taxon>
        <taxon>Aeromonadaceae</taxon>
        <taxon>Oceanisphaera</taxon>
    </lineage>
</organism>
<dbReference type="PROSITE" id="PS50075">
    <property type="entry name" value="CARRIER"/>
    <property type="match status" value="1"/>
</dbReference>